<dbReference type="EMBL" id="BNBC01000008">
    <property type="protein sequence ID" value="GHE68910.1"/>
    <property type="molecule type" value="Genomic_DNA"/>
</dbReference>
<feature type="domain" description="UspA" evidence="2">
    <location>
        <begin position="1"/>
        <end position="136"/>
    </location>
</feature>
<dbReference type="PANTHER" id="PTHR46553:SF3">
    <property type="entry name" value="ADENINE NUCLEOTIDE ALPHA HYDROLASES-LIKE SUPERFAMILY PROTEIN"/>
    <property type="match status" value="1"/>
</dbReference>
<accession>A0A918ZUX9</accession>
<comment type="caution">
    <text evidence="3">The sequence shown here is derived from an EMBL/GenBank/DDBJ whole genome shotgun (WGS) entry which is preliminary data.</text>
</comment>
<comment type="similarity">
    <text evidence="1">Belongs to the universal stress protein A family.</text>
</comment>
<dbReference type="Pfam" id="PF00582">
    <property type="entry name" value="Usp"/>
    <property type="match status" value="2"/>
</dbReference>
<name>A0A918ZUX9_9ACTN</name>
<organism evidence="3 4">
    <name type="scientific">Streptomyces spiralis</name>
    <dbReference type="NCBI Taxonomy" id="66376"/>
    <lineage>
        <taxon>Bacteria</taxon>
        <taxon>Bacillati</taxon>
        <taxon>Actinomycetota</taxon>
        <taxon>Actinomycetes</taxon>
        <taxon>Kitasatosporales</taxon>
        <taxon>Streptomycetaceae</taxon>
        <taxon>Streptomyces</taxon>
    </lineage>
</organism>
<evidence type="ECO:0000313" key="4">
    <source>
        <dbReference type="Proteomes" id="UP000641386"/>
    </source>
</evidence>
<dbReference type="InterPro" id="IPR006016">
    <property type="entry name" value="UspA"/>
</dbReference>
<protein>
    <submittedName>
        <fullName evidence="3">Universal stress protein</fullName>
    </submittedName>
</protein>
<dbReference type="InterPro" id="IPR006015">
    <property type="entry name" value="Universal_stress_UspA"/>
</dbReference>
<keyword evidence="4" id="KW-1185">Reference proteome</keyword>
<evidence type="ECO:0000256" key="1">
    <source>
        <dbReference type="ARBA" id="ARBA00008791"/>
    </source>
</evidence>
<evidence type="ECO:0000259" key="2">
    <source>
        <dbReference type="Pfam" id="PF00582"/>
    </source>
</evidence>
<reference evidence="3" key="1">
    <citation type="journal article" date="2014" name="Int. J. Syst. Evol. Microbiol.">
        <title>Complete genome sequence of Corynebacterium casei LMG S-19264T (=DSM 44701T), isolated from a smear-ripened cheese.</title>
        <authorList>
            <consortium name="US DOE Joint Genome Institute (JGI-PGF)"/>
            <person name="Walter F."/>
            <person name="Albersmeier A."/>
            <person name="Kalinowski J."/>
            <person name="Ruckert C."/>
        </authorList>
    </citation>
    <scope>NUCLEOTIDE SEQUENCE</scope>
    <source>
        <strain evidence="3">JCM 3302</strain>
    </source>
</reference>
<dbReference type="Proteomes" id="UP000641386">
    <property type="component" value="Unassembled WGS sequence"/>
</dbReference>
<feature type="domain" description="UspA" evidence="2">
    <location>
        <begin position="156"/>
        <end position="296"/>
    </location>
</feature>
<evidence type="ECO:0000313" key="3">
    <source>
        <dbReference type="EMBL" id="GHE68910.1"/>
    </source>
</evidence>
<dbReference type="Gene3D" id="3.40.50.620">
    <property type="entry name" value="HUPs"/>
    <property type="match status" value="2"/>
</dbReference>
<reference evidence="3" key="2">
    <citation type="submission" date="2020-09" db="EMBL/GenBank/DDBJ databases">
        <authorList>
            <person name="Sun Q."/>
            <person name="Ohkuma M."/>
        </authorList>
    </citation>
    <scope>NUCLEOTIDE SEQUENCE</scope>
    <source>
        <strain evidence="3">JCM 3302</strain>
    </source>
</reference>
<dbReference type="SUPFAM" id="SSF52402">
    <property type="entry name" value="Adenine nucleotide alpha hydrolases-like"/>
    <property type="match status" value="2"/>
</dbReference>
<dbReference type="PRINTS" id="PR01438">
    <property type="entry name" value="UNVRSLSTRESS"/>
</dbReference>
<sequence length="299" mass="30910">MSHPVLAGVDGSEHSLAAAGWAAREAASRGVPLRLLHASPPLPGPAVPAPAADRLHQLGERTLQRAAADLGDRCPDVEVLCEQTDDDPAVALLAAARDAGLLVVGTRGTGGFDGLAVGRVALRVAAAAPCPVVLVPEQPGAFGEEERPPAAQGADQVVTGFDAHHPVGEVADFAFSAAGARGAGLRVVQAWALPAEAVSAQTLVVTEEDRATWEDQEVLRLSDALRPWREKYPHVAVHTDVLLLHPAEALLNASQGAALLVVGRRTDPRARAAEGRLGPITHAVLDHARCPVAVVPHAG</sequence>
<dbReference type="PANTHER" id="PTHR46553">
    <property type="entry name" value="ADENINE NUCLEOTIDE ALPHA HYDROLASES-LIKE SUPERFAMILY PROTEIN"/>
    <property type="match status" value="1"/>
</dbReference>
<dbReference type="AlphaFoldDB" id="A0A918ZUX9"/>
<dbReference type="InterPro" id="IPR014729">
    <property type="entry name" value="Rossmann-like_a/b/a_fold"/>
</dbReference>
<proteinExistence type="inferred from homology"/>
<gene>
    <name evidence="3" type="ORF">GCM10014715_23380</name>
</gene>
<dbReference type="RefSeq" id="WP_189899269.1">
    <property type="nucleotide sequence ID" value="NZ_BNBC01000008.1"/>
</dbReference>